<dbReference type="InterPro" id="IPR036554">
    <property type="entry name" value="GHMP_kinase_C_sf"/>
</dbReference>
<dbReference type="NCBIfam" id="NF009948">
    <property type="entry name" value="PRK13412.1"/>
    <property type="match status" value="1"/>
</dbReference>
<feature type="domain" description="GHMP kinase C-terminal" evidence="8">
    <location>
        <begin position="873"/>
        <end position="949"/>
    </location>
</feature>
<keyword evidence="1" id="KW-0808">Transferase</keyword>
<dbReference type="SUPFAM" id="SSF54211">
    <property type="entry name" value="Ribosomal protein S5 domain 2-like"/>
    <property type="match status" value="1"/>
</dbReference>
<evidence type="ECO:0000313" key="10">
    <source>
        <dbReference type="Proteomes" id="UP000823617"/>
    </source>
</evidence>
<evidence type="ECO:0000259" key="8">
    <source>
        <dbReference type="Pfam" id="PF08544"/>
    </source>
</evidence>
<organism evidence="9 10">
    <name type="scientific">Candidatus Cryptobacteroides intestinigallinarum</name>
    <dbReference type="NCBI Taxonomy" id="2840767"/>
    <lineage>
        <taxon>Bacteria</taxon>
        <taxon>Pseudomonadati</taxon>
        <taxon>Bacteroidota</taxon>
        <taxon>Bacteroidia</taxon>
        <taxon>Bacteroidales</taxon>
        <taxon>Candidatus Cryptobacteroides</taxon>
    </lineage>
</organism>
<dbReference type="GO" id="GO:0050201">
    <property type="term" value="F:fucokinase activity"/>
    <property type="evidence" value="ECO:0007669"/>
    <property type="project" value="TreeGrafter"/>
</dbReference>
<dbReference type="GO" id="GO:0042352">
    <property type="term" value="P:GDP-L-fucose salvage"/>
    <property type="evidence" value="ECO:0007669"/>
    <property type="project" value="TreeGrafter"/>
</dbReference>
<dbReference type="Pfam" id="PF00288">
    <property type="entry name" value="GHMP_kinases_N"/>
    <property type="match status" value="1"/>
</dbReference>
<dbReference type="InterPro" id="IPR006204">
    <property type="entry name" value="GHMP_kinase_N_dom"/>
</dbReference>
<dbReference type="Pfam" id="PF07959">
    <property type="entry name" value="Fucose_pyrophosphorylase"/>
    <property type="match status" value="1"/>
</dbReference>
<evidence type="ECO:0000313" key="9">
    <source>
        <dbReference type="EMBL" id="MBO8455102.1"/>
    </source>
</evidence>
<evidence type="ECO:0000259" key="6">
    <source>
        <dbReference type="Pfam" id="PF00288"/>
    </source>
</evidence>
<dbReference type="Proteomes" id="UP000823617">
    <property type="component" value="Unassembled WGS sequence"/>
</dbReference>
<dbReference type="InterPro" id="IPR012887">
    <property type="entry name" value="GDP_fucose_pyrophosphorylase"/>
</dbReference>
<proteinExistence type="inferred from homology"/>
<dbReference type="Pfam" id="PF08544">
    <property type="entry name" value="GHMP_kinases_C"/>
    <property type="match status" value="1"/>
</dbReference>
<keyword evidence="2" id="KW-0547">Nucleotide-binding</keyword>
<comment type="caution">
    <text evidence="9">The sequence shown here is derived from an EMBL/GenBank/DDBJ whole genome shotgun (WGS) entry which is preliminary data.</text>
</comment>
<keyword evidence="3" id="KW-0418">Kinase</keyword>
<dbReference type="EMBL" id="JADIMK010000013">
    <property type="protein sequence ID" value="MBO8455102.1"/>
    <property type="molecule type" value="Genomic_DNA"/>
</dbReference>
<evidence type="ECO:0000256" key="3">
    <source>
        <dbReference type="ARBA" id="ARBA00022777"/>
    </source>
</evidence>
<protein>
    <submittedName>
        <fullName evidence="9">Bifunctional fucokinase/L-fucose-1-P-guanylyltransferase</fullName>
    </submittedName>
</protein>
<dbReference type="InterPro" id="IPR001174">
    <property type="entry name" value="HddA/FKP"/>
</dbReference>
<dbReference type="InterPro" id="IPR013750">
    <property type="entry name" value="GHMP_kinase_C_dom"/>
</dbReference>
<evidence type="ECO:0000259" key="7">
    <source>
        <dbReference type="Pfam" id="PF07959"/>
    </source>
</evidence>
<reference evidence="9" key="1">
    <citation type="submission" date="2020-10" db="EMBL/GenBank/DDBJ databases">
        <authorList>
            <person name="Gilroy R."/>
        </authorList>
    </citation>
    <scope>NUCLEOTIDE SEQUENCE</scope>
    <source>
        <strain evidence="9">B1-3475</strain>
    </source>
</reference>
<dbReference type="PANTHER" id="PTHR32463:SF0">
    <property type="entry name" value="L-FUCOSE KINASE"/>
    <property type="match status" value="1"/>
</dbReference>
<name>A0A9D9MYX2_9BACT</name>
<evidence type="ECO:0000256" key="5">
    <source>
        <dbReference type="ARBA" id="ARBA00038121"/>
    </source>
</evidence>
<accession>A0A9D9MYX2</accession>
<comment type="similarity">
    <text evidence="5">Belongs to the GHMP kinase family.</text>
</comment>
<dbReference type="GO" id="GO:0005524">
    <property type="term" value="F:ATP binding"/>
    <property type="evidence" value="ECO:0007669"/>
    <property type="project" value="UniProtKB-KW"/>
</dbReference>
<dbReference type="SUPFAM" id="SSF55060">
    <property type="entry name" value="GHMP Kinase, C-terminal domain"/>
    <property type="match status" value="1"/>
</dbReference>
<reference evidence="9" key="2">
    <citation type="journal article" date="2021" name="PeerJ">
        <title>Extensive microbial diversity within the chicken gut microbiome revealed by metagenomics and culture.</title>
        <authorList>
            <person name="Gilroy R."/>
            <person name="Ravi A."/>
            <person name="Getino M."/>
            <person name="Pursley I."/>
            <person name="Horton D.L."/>
            <person name="Alikhan N.F."/>
            <person name="Baker D."/>
            <person name="Gharbi K."/>
            <person name="Hall N."/>
            <person name="Watson M."/>
            <person name="Adriaenssens E.M."/>
            <person name="Foster-Nyarko E."/>
            <person name="Jarju S."/>
            <person name="Secka A."/>
            <person name="Antonio M."/>
            <person name="Oren A."/>
            <person name="Chaudhuri R.R."/>
            <person name="La Ragione R."/>
            <person name="Hildebrand F."/>
            <person name="Pallen M.J."/>
        </authorList>
    </citation>
    <scope>NUCLEOTIDE SEQUENCE</scope>
    <source>
        <strain evidence="9">B1-3475</strain>
    </source>
</reference>
<feature type="domain" description="GDP-fucose pyrophosphorylase" evidence="7">
    <location>
        <begin position="78"/>
        <end position="234"/>
    </location>
</feature>
<dbReference type="AlphaFoldDB" id="A0A9D9MYX2"/>
<dbReference type="InterPro" id="IPR052203">
    <property type="entry name" value="GHMP_Kinase-Related"/>
</dbReference>
<feature type="domain" description="GHMP kinase N-terminal" evidence="6">
    <location>
        <begin position="718"/>
        <end position="791"/>
    </location>
</feature>
<gene>
    <name evidence="9" type="primary">fkp</name>
    <name evidence="9" type="ORF">IAC08_01685</name>
</gene>
<keyword evidence="4" id="KW-0067">ATP-binding</keyword>
<dbReference type="Gene3D" id="3.30.230.120">
    <property type="match status" value="1"/>
</dbReference>
<dbReference type="PANTHER" id="PTHR32463">
    <property type="entry name" value="L-FUCOSE KINASE"/>
    <property type="match status" value="1"/>
</dbReference>
<evidence type="ECO:0000256" key="2">
    <source>
        <dbReference type="ARBA" id="ARBA00022741"/>
    </source>
</evidence>
<dbReference type="PRINTS" id="PR00960">
    <property type="entry name" value="LMBPPROTEIN"/>
</dbReference>
<evidence type="ECO:0000256" key="1">
    <source>
        <dbReference type="ARBA" id="ARBA00022679"/>
    </source>
</evidence>
<dbReference type="InterPro" id="IPR020568">
    <property type="entry name" value="Ribosomal_Su5_D2-typ_SF"/>
</dbReference>
<evidence type="ECO:0000256" key="4">
    <source>
        <dbReference type="ARBA" id="ARBA00022840"/>
    </source>
</evidence>
<sequence>MKKLLSLPPNLTGCFHDLTGHDVSEWYCTSDPVGARLGSGGGTAWLLESCRIHEESGSGAGCHRWTSATAAWLGKEKRILLHAGGQGRRVPAYAPSGKILTPVPVFRWERGQKLSQDLLSLQLPLYEKIMAKAPESLHTLIASGDVYIRSREPLQEIPEADVVCYGLWADPSLATRHGVFVTERKTPDRLAFMLQKPSLEELASLSSDHFFMMDIGIWLLSDKAVKLLWEHSMTNGETGRTEGFREYDLYSEFGPALGDTPQIKDKDINALTVAILPLPGGEFYHYGTSREIITSSLAVQNLVNDQRHIMQHTIKPHPAMFIQNAVVHTHLSPDNAMLWIENSFIGPRWNLSQRHLITGVPENDWLITLPEGVCIDVVPYGKSTDSGDCGKNYLAARPYGFDDPFKGASDDPKTLFMGRPFKEWAAERSISMPEFKDIQNARIFPLCQNTEEIGKVLRWMISDPSLNEGRAIWENAEKVSANMISDNADLRRLFAQRKAFRAQDWPLLASNWSKSIFYQLDLEDAAEEYAAENLPLPESLPDTAPLMMKIQDSMFRSRVLSLKSGDTDRSCEKSLEMQKRSFSLLRDGLVGTIAARRQSPHLNVYPDQIVWGRSPVRIDLAGGWTDTPPYCIYAGGNVVNIAIELNGQPPLQVYVKPAKENHIILRSIDLGAMEVVSDWESLRDFNKVGSPFSIPKAALALSGFLPEFSAGHFSSLEEQLKDFGCGIEVTLLAAIPAGSGLGTSSILAATVLGALSDFCALAWDKSEIGYRTLILEQLLTTGGGWQDQYGGILHGAKLLQTAASMSQIPSVRWLPEYIFNQPEYKACHLLYYTGITRTAKGILAEIVRKMFLNSGPHLHLLSEMKTHALDMFDVIQKGDFSQYGSLVKESWEQNKALDSGTNPPAVEELISRIDDLTSGYKLPGAGGGGYLYMVAKDPEAAGRIRRILTDSPLNAKARFVEMSLSDKGLQISRS</sequence>